<feature type="region of interest" description="Disordered" evidence="1">
    <location>
        <begin position="80"/>
        <end position="105"/>
    </location>
</feature>
<dbReference type="AlphaFoldDB" id="A0AAD7MGK1"/>
<evidence type="ECO:0000313" key="2">
    <source>
        <dbReference type="EMBL" id="KAJ7716568.1"/>
    </source>
</evidence>
<evidence type="ECO:0000256" key="1">
    <source>
        <dbReference type="SAM" id="MobiDB-lite"/>
    </source>
</evidence>
<evidence type="ECO:0000313" key="3">
    <source>
        <dbReference type="Proteomes" id="UP001215598"/>
    </source>
</evidence>
<sequence length="476" mass="52162">MRPTIAIPPTSVVLPPPPPQAQVYAYTMPGLDSPLEPHLRFTFQSRLKSAQDFWDPPLPVPDDPLPHEVPRPGYAHASVQVGTTKRLSSQLEAREKSARKADKRTRFRAHQANLAAARRAKLDEPPRHRASITVSRGGAFDTGLIEDRDYDLGEVVGAGSRFNFRLVPSVGTFPRAIIAQDKSLVAMLGGYSSRPGWRTEVAEPATRACDDAIPHVIRSQEEVAHNSAPTLRGGIGVTFNEEETEKSAGVVLNALTFFDLVSTFAMRKLLGYGNRLLQLFCPTAFDAFWEEKVNFLEKVPDALYPSTASVYSALTFELGGPHRRNIAAGTAHPIVPGAWTLVTALGTYSAVRGGHIILWELGLVCCLRSGATVLIPAGVVHYSFVRVRSHETRYSVIQWAGSGIPRWFLNGQNSDADFAVGASEEQLQAREQRRQVTHAAVLDSFPIEEELEQHTVFLRPMDTELAMGASRTANGA</sequence>
<feature type="compositionally biased region" description="Polar residues" evidence="1">
    <location>
        <begin position="80"/>
        <end position="91"/>
    </location>
</feature>
<dbReference type="Proteomes" id="UP001215598">
    <property type="component" value="Unassembled WGS sequence"/>
</dbReference>
<reference evidence="2" key="1">
    <citation type="submission" date="2023-03" db="EMBL/GenBank/DDBJ databases">
        <title>Massive genome expansion in bonnet fungi (Mycena s.s.) driven by repeated elements and novel gene families across ecological guilds.</title>
        <authorList>
            <consortium name="Lawrence Berkeley National Laboratory"/>
            <person name="Harder C.B."/>
            <person name="Miyauchi S."/>
            <person name="Viragh M."/>
            <person name="Kuo A."/>
            <person name="Thoen E."/>
            <person name="Andreopoulos B."/>
            <person name="Lu D."/>
            <person name="Skrede I."/>
            <person name="Drula E."/>
            <person name="Henrissat B."/>
            <person name="Morin E."/>
            <person name="Kohler A."/>
            <person name="Barry K."/>
            <person name="LaButti K."/>
            <person name="Morin E."/>
            <person name="Salamov A."/>
            <person name="Lipzen A."/>
            <person name="Mereny Z."/>
            <person name="Hegedus B."/>
            <person name="Baldrian P."/>
            <person name="Stursova M."/>
            <person name="Weitz H."/>
            <person name="Taylor A."/>
            <person name="Grigoriev I.V."/>
            <person name="Nagy L.G."/>
            <person name="Martin F."/>
            <person name="Kauserud H."/>
        </authorList>
    </citation>
    <scope>NUCLEOTIDE SEQUENCE</scope>
    <source>
        <strain evidence="2">CBHHK182m</strain>
    </source>
</reference>
<gene>
    <name evidence="2" type="ORF">B0H16DRAFT_1741231</name>
</gene>
<keyword evidence="3" id="KW-1185">Reference proteome</keyword>
<dbReference type="EMBL" id="JARKIB010000290">
    <property type="protein sequence ID" value="KAJ7716568.1"/>
    <property type="molecule type" value="Genomic_DNA"/>
</dbReference>
<proteinExistence type="predicted"/>
<name>A0AAD7MGK1_9AGAR</name>
<accession>A0AAD7MGK1</accession>
<organism evidence="2 3">
    <name type="scientific">Mycena metata</name>
    <dbReference type="NCBI Taxonomy" id="1033252"/>
    <lineage>
        <taxon>Eukaryota</taxon>
        <taxon>Fungi</taxon>
        <taxon>Dikarya</taxon>
        <taxon>Basidiomycota</taxon>
        <taxon>Agaricomycotina</taxon>
        <taxon>Agaricomycetes</taxon>
        <taxon>Agaricomycetidae</taxon>
        <taxon>Agaricales</taxon>
        <taxon>Marasmiineae</taxon>
        <taxon>Mycenaceae</taxon>
        <taxon>Mycena</taxon>
    </lineage>
</organism>
<protein>
    <submittedName>
        <fullName evidence="2">Uncharacterized protein</fullName>
    </submittedName>
</protein>
<comment type="caution">
    <text evidence="2">The sequence shown here is derived from an EMBL/GenBank/DDBJ whole genome shotgun (WGS) entry which is preliminary data.</text>
</comment>